<dbReference type="PANTHER" id="PTHR43030">
    <property type="entry name" value="PHOSPHOENOLPYRUVATE SYNTHASE"/>
    <property type="match status" value="1"/>
</dbReference>
<dbReference type="eggNOG" id="COG3848">
    <property type="taxonomic scope" value="Bacteria"/>
</dbReference>
<gene>
    <name evidence="16" type="ordered locus">DMR_37260</name>
</gene>
<dbReference type="Gene3D" id="3.40.250.10">
    <property type="entry name" value="Rhodanese-like domain"/>
    <property type="match status" value="1"/>
</dbReference>
<dbReference type="InterPro" id="IPR036873">
    <property type="entry name" value="Rhodanese-like_dom_sf"/>
</dbReference>
<dbReference type="Pfam" id="PF00391">
    <property type="entry name" value="PEP-utilizers"/>
    <property type="match status" value="1"/>
</dbReference>
<dbReference type="Pfam" id="PF01326">
    <property type="entry name" value="PPDK_N"/>
    <property type="match status" value="2"/>
</dbReference>
<feature type="domain" description="Rhodanese" evidence="15">
    <location>
        <begin position="952"/>
        <end position="1037"/>
    </location>
</feature>
<evidence type="ECO:0000256" key="1">
    <source>
        <dbReference type="ARBA" id="ARBA00001946"/>
    </source>
</evidence>
<dbReference type="InterPro" id="IPR036637">
    <property type="entry name" value="Phosphohistidine_dom_sf"/>
</dbReference>
<name>C4XM89_SOLM1</name>
<dbReference type="Gene3D" id="3.30.470.20">
    <property type="entry name" value="ATP-grasp fold, B domain"/>
    <property type="match status" value="2"/>
</dbReference>
<dbReference type="PANTHER" id="PTHR43030:SF1">
    <property type="entry name" value="PHOSPHOENOLPYRUVATE SYNTHASE"/>
    <property type="match status" value="1"/>
</dbReference>
<evidence type="ECO:0000256" key="14">
    <source>
        <dbReference type="ARBA" id="ARBA00047700"/>
    </source>
</evidence>
<dbReference type="AlphaFoldDB" id="C4XM89"/>
<dbReference type="SUPFAM" id="SSF49899">
    <property type="entry name" value="Concanavalin A-like lectins/glucanases"/>
    <property type="match status" value="1"/>
</dbReference>
<dbReference type="EC" id="2.7.9.2" evidence="5"/>
<comment type="function">
    <text evidence="2">Catalyzes the phosphorylation of pyruvate to phosphoenolpyruvate.</text>
</comment>
<dbReference type="InterPro" id="IPR001763">
    <property type="entry name" value="Rhodanese-like_dom"/>
</dbReference>
<sequence length="1037" mass="111286">MEGAPLVQGLETVAPENARQVGGKAGNLARVHNALKLPTPDGFVVTTAGFRAFMRHAGLDEYARKELETISPLDLPELENSCKRIRQAILEADLPGVLLTALDGALETLQHKTAIPTLLAVRSSAVGEDGAASFAGQYESVLNVPFEHVGQALKEVFASKYTPRAVLYRLRWGLDDDDAPMAALVLTMVDSRVSGVLYTIDPGADGGPAMRLDAVLGLGDKLVSGESRAVTTRLARSPHGVIASSDTPLFSDEVALELGRMGMLLEEYFQSPQDVEWCLDGQGRLVIVQSRPLDAPEETPAQAATPENVELSGFPTLLSGGVRASAGAASGPVLHVEGAIPETIPEGAILVAINAAPELAALLDRAGGIVTAMGGAASHLASVAREMGIPAIFAAPGCNELLQEGQEVTLDASNLRVLQGRADALLTISGRPRSRMVDSPMHLRLRAALDVISPLTLTDPDADTFAPAGCKTLHDIVRYTHEKAMREMFGLCENAEGAANVARLKAQIPLTLYCVDLGGGLREFLTTCDDIKPEDLRSAPMCAIWRGFTHPGITWSGAVAIDARSFMSLMASSVTTEGGGTPGGDSYALLGSDYMNLSARFGYHFANIDSFCGDADAKNHIKVRFAGGAGTFSGKCLRVTFLAKVLARLGFTVDTAGDVLDASLKGAPRRQTEETLDQLGRLMAVSRLLDMAITGQSEIDAMAAAFFRGDYDLLGQRQENPLPEFHLAVGDWECVADETGTRVARQDGTRWAPSLSMSFAHFMGRLSGQKYQRFLDTVEAYFYFPLAVAKGSDMEDGRASLKVKPTAGAIDQAGGLAFAIRTAGTYLVLRINALENNLMLFAFKDGRRSELASVHLPIETGQWRELAVEVQGNAVTGFVDGKPYIMHHFDYTPRGLVGLWSKADSVVEFTDLRRMDNRSELAFLSHVPATTKTGDVMDKTISPAQLRSRIESGEEILLLDLRKQEDFDADPVLLQGAVKLDPSKVSTWEDLVAGKPNTVIYCARGGSISQSVQKHFEQKGMTIPYLEGGLAAWKNLE</sequence>
<dbReference type="SUPFAM" id="SSF56059">
    <property type="entry name" value="Glutathione synthetase ATP-binding domain-like"/>
    <property type="match status" value="1"/>
</dbReference>
<dbReference type="SMART" id="SM00450">
    <property type="entry name" value="RHOD"/>
    <property type="match status" value="1"/>
</dbReference>
<dbReference type="Gene3D" id="3.30.1490.20">
    <property type="entry name" value="ATP-grasp fold, A domain"/>
    <property type="match status" value="1"/>
</dbReference>
<evidence type="ECO:0000256" key="3">
    <source>
        <dbReference type="ARBA" id="ARBA00004742"/>
    </source>
</evidence>
<dbReference type="Gene3D" id="2.60.120.560">
    <property type="entry name" value="Exo-inulinase, domain 1"/>
    <property type="match status" value="1"/>
</dbReference>
<dbReference type="GO" id="GO:0005524">
    <property type="term" value="F:ATP binding"/>
    <property type="evidence" value="ECO:0007669"/>
    <property type="project" value="UniProtKB-KW"/>
</dbReference>
<dbReference type="InterPro" id="IPR008279">
    <property type="entry name" value="PEP-util_enz_mobile_dom"/>
</dbReference>
<evidence type="ECO:0000256" key="9">
    <source>
        <dbReference type="ARBA" id="ARBA00022741"/>
    </source>
</evidence>
<evidence type="ECO:0000256" key="8">
    <source>
        <dbReference type="ARBA" id="ARBA00022723"/>
    </source>
</evidence>
<dbReference type="SUPFAM" id="SSF52821">
    <property type="entry name" value="Rhodanese/Cell cycle control phosphatase"/>
    <property type="match status" value="1"/>
</dbReference>
<evidence type="ECO:0000256" key="13">
    <source>
        <dbReference type="ARBA" id="ARBA00033470"/>
    </source>
</evidence>
<dbReference type="SUPFAM" id="SSF52009">
    <property type="entry name" value="Phosphohistidine domain"/>
    <property type="match status" value="1"/>
</dbReference>
<evidence type="ECO:0000256" key="7">
    <source>
        <dbReference type="ARBA" id="ARBA00022679"/>
    </source>
</evidence>
<dbReference type="InterPro" id="IPR013815">
    <property type="entry name" value="ATP_grasp_subdomain_1"/>
</dbReference>
<evidence type="ECO:0000259" key="15">
    <source>
        <dbReference type="PROSITE" id="PS50206"/>
    </source>
</evidence>
<protein>
    <recommendedName>
        <fullName evidence="6">Phosphoenolpyruvate synthase</fullName>
        <ecNumber evidence="5">2.7.9.2</ecNumber>
    </recommendedName>
    <alternativeName>
        <fullName evidence="13">Pyruvate, water dikinase</fullName>
    </alternativeName>
</protein>
<dbReference type="GO" id="GO:0006094">
    <property type="term" value="P:gluconeogenesis"/>
    <property type="evidence" value="ECO:0007669"/>
    <property type="project" value="UniProtKB-UniPathway"/>
</dbReference>
<dbReference type="eggNOG" id="COG0574">
    <property type="taxonomic scope" value="Bacteria"/>
</dbReference>
<dbReference type="HOGENOM" id="CLU_011040_0_0_7"/>
<evidence type="ECO:0000256" key="6">
    <source>
        <dbReference type="ARBA" id="ARBA00021623"/>
    </source>
</evidence>
<dbReference type="STRING" id="573370.DMR_37260"/>
<organism evidence="16 17">
    <name type="scientific">Solidesulfovibrio magneticus (strain ATCC 700980 / DSM 13731 / RS-1)</name>
    <name type="common">Desulfovibrio magneticus</name>
    <dbReference type="NCBI Taxonomy" id="573370"/>
    <lineage>
        <taxon>Bacteria</taxon>
        <taxon>Pseudomonadati</taxon>
        <taxon>Thermodesulfobacteriota</taxon>
        <taxon>Desulfovibrionia</taxon>
        <taxon>Desulfovibrionales</taxon>
        <taxon>Desulfovibrionaceae</taxon>
        <taxon>Solidesulfovibrio</taxon>
    </lineage>
</organism>
<comment type="similarity">
    <text evidence="4">Belongs to the PEP-utilizing enzyme family.</text>
</comment>
<dbReference type="Gene3D" id="3.50.30.10">
    <property type="entry name" value="Phosphohistidine domain"/>
    <property type="match status" value="1"/>
</dbReference>
<evidence type="ECO:0000256" key="5">
    <source>
        <dbReference type="ARBA" id="ARBA00011996"/>
    </source>
</evidence>
<evidence type="ECO:0000313" key="17">
    <source>
        <dbReference type="Proteomes" id="UP000009071"/>
    </source>
</evidence>
<evidence type="ECO:0000256" key="2">
    <source>
        <dbReference type="ARBA" id="ARBA00002988"/>
    </source>
</evidence>
<dbReference type="InterPro" id="IPR006319">
    <property type="entry name" value="PEP_synth"/>
</dbReference>
<comment type="cofactor">
    <cofactor evidence="1">
        <name>Mg(2+)</name>
        <dbReference type="ChEBI" id="CHEBI:18420"/>
    </cofactor>
</comment>
<dbReference type="Proteomes" id="UP000009071">
    <property type="component" value="Chromosome"/>
</dbReference>
<keyword evidence="10" id="KW-0418">Kinase</keyword>
<dbReference type="GO" id="GO:0046872">
    <property type="term" value="F:metal ion binding"/>
    <property type="evidence" value="ECO:0007669"/>
    <property type="project" value="UniProtKB-KW"/>
</dbReference>
<keyword evidence="11" id="KW-0067">ATP-binding</keyword>
<comment type="pathway">
    <text evidence="3">Carbohydrate biosynthesis; gluconeogenesis.</text>
</comment>
<accession>C4XM89</accession>
<evidence type="ECO:0000313" key="16">
    <source>
        <dbReference type="EMBL" id="BAH77217.1"/>
    </source>
</evidence>
<evidence type="ECO:0000256" key="10">
    <source>
        <dbReference type="ARBA" id="ARBA00022777"/>
    </source>
</evidence>
<evidence type="ECO:0000256" key="11">
    <source>
        <dbReference type="ARBA" id="ARBA00022840"/>
    </source>
</evidence>
<dbReference type="KEGG" id="dma:DMR_37260"/>
<dbReference type="InterPro" id="IPR013320">
    <property type="entry name" value="ConA-like_dom_sf"/>
</dbReference>
<keyword evidence="8" id="KW-0479">Metal-binding</keyword>
<comment type="catalytic activity">
    <reaction evidence="14">
        <text>pyruvate + ATP + H2O = phosphoenolpyruvate + AMP + phosphate + 2 H(+)</text>
        <dbReference type="Rhea" id="RHEA:11364"/>
        <dbReference type="ChEBI" id="CHEBI:15361"/>
        <dbReference type="ChEBI" id="CHEBI:15377"/>
        <dbReference type="ChEBI" id="CHEBI:15378"/>
        <dbReference type="ChEBI" id="CHEBI:30616"/>
        <dbReference type="ChEBI" id="CHEBI:43474"/>
        <dbReference type="ChEBI" id="CHEBI:58702"/>
        <dbReference type="ChEBI" id="CHEBI:456215"/>
        <dbReference type="EC" id="2.7.9.2"/>
    </reaction>
</comment>
<keyword evidence="7" id="KW-0808">Transferase</keyword>
<evidence type="ECO:0000256" key="12">
    <source>
        <dbReference type="ARBA" id="ARBA00022842"/>
    </source>
</evidence>
<reference evidence="16 17" key="1">
    <citation type="journal article" date="2009" name="Genome Res.">
        <title>Whole genome sequence of Desulfovibrio magneticus strain RS-1 revealed common gene clusters in magnetotactic bacteria.</title>
        <authorList>
            <person name="Nakazawa H."/>
            <person name="Arakaki A."/>
            <person name="Narita-Yamada S."/>
            <person name="Yashiro I."/>
            <person name="Jinno K."/>
            <person name="Aoki N."/>
            <person name="Tsuruyama A."/>
            <person name="Okamura Y."/>
            <person name="Tanikawa S."/>
            <person name="Fujita N."/>
            <person name="Takeyama H."/>
            <person name="Matsunaga T."/>
        </authorList>
    </citation>
    <scope>NUCLEOTIDE SEQUENCE [LARGE SCALE GENOMIC DNA]</scope>
    <source>
        <strain evidence="17">ATCC 700980 / DSM 13731 / RS-1</strain>
    </source>
</reference>
<keyword evidence="9" id="KW-0547">Nucleotide-binding</keyword>
<dbReference type="GO" id="GO:0008986">
    <property type="term" value="F:pyruvate, water dikinase activity"/>
    <property type="evidence" value="ECO:0007669"/>
    <property type="project" value="UniProtKB-EC"/>
</dbReference>
<keyword evidence="12" id="KW-0460">Magnesium</keyword>
<dbReference type="Pfam" id="PF00581">
    <property type="entry name" value="Rhodanese"/>
    <property type="match status" value="1"/>
</dbReference>
<dbReference type="PROSITE" id="PS50206">
    <property type="entry name" value="RHODANESE_3"/>
    <property type="match status" value="1"/>
</dbReference>
<evidence type="ECO:0000256" key="4">
    <source>
        <dbReference type="ARBA" id="ARBA00007837"/>
    </source>
</evidence>
<dbReference type="EMBL" id="AP010904">
    <property type="protein sequence ID" value="BAH77217.1"/>
    <property type="molecule type" value="Genomic_DNA"/>
</dbReference>
<dbReference type="InterPro" id="IPR002192">
    <property type="entry name" value="PPDK_AMP/ATP-bd"/>
</dbReference>
<dbReference type="UniPathway" id="UPA00138"/>
<keyword evidence="17" id="KW-1185">Reference proteome</keyword>
<proteinExistence type="inferred from homology"/>
<keyword evidence="16" id="KW-0670">Pyruvate</keyword>